<organism evidence="1">
    <name type="scientific">bioreactor metagenome</name>
    <dbReference type="NCBI Taxonomy" id="1076179"/>
    <lineage>
        <taxon>unclassified sequences</taxon>
        <taxon>metagenomes</taxon>
        <taxon>ecological metagenomes</taxon>
    </lineage>
</organism>
<proteinExistence type="predicted"/>
<evidence type="ECO:0000313" key="1">
    <source>
        <dbReference type="EMBL" id="MPN34327.1"/>
    </source>
</evidence>
<dbReference type="EMBL" id="VSSQ01087305">
    <property type="protein sequence ID" value="MPN34327.1"/>
    <property type="molecule type" value="Genomic_DNA"/>
</dbReference>
<sequence>MSEKADLAVKCFGEGFSCAQAVFTSYCEDYNLDKETALKIAGAFGGGMGYIGETCGAVTGAFMLIGLKYGKYRTEDNVSKDKTYSAIQEFTRRFKAEFGSVKCTELIKYDLSIAEELNKAKEAEAFKHTCSGLVKRAVEIIEEIL</sequence>
<accession>A0A645H5P5</accession>
<dbReference type="InterPro" id="IPR010181">
    <property type="entry name" value="CGCAxxGCC_motif"/>
</dbReference>
<name>A0A645H5P5_9ZZZZ</name>
<gene>
    <name evidence="1" type="ORF">SDC9_181820</name>
</gene>
<evidence type="ECO:0008006" key="2">
    <source>
        <dbReference type="Google" id="ProtNLM"/>
    </source>
</evidence>
<dbReference type="Pfam" id="PF09719">
    <property type="entry name" value="C_GCAxxG_C_C"/>
    <property type="match status" value="1"/>
</dbReference>
<protein>
    <recommendedName>
        <fullName evidence="2">C_GCAxxG_C_C family protein</fullName>
    </recommendedName>
</protein>
<reference evidence="1" key="1">
    <citation type="submission" date="2019-08" db="EMBL/GenBank/DDBJ databases">
        <authorList>
            <person name="Kucharzyk K."/>
            <person name="Murdoch R.W."/>
            <person name="Higgins S."/>
            <person name="Loffler F."/>
        </authorList>
    </citation>
    <scope>NUCLEOTIDE SEQUENCE</scope>
</reference>
<comment type="caution">
    <text evidence="1">The sequence shown here is derived from an EMBL/GenBank/DDBJ whole genome shotgun (WGS) entry which is preliminary data.</text>
</comment>
<dbReference type="NCBIfam" id="TIGR01909">
    <property type="entry name" value="C_GCAxxG_C_C"/>
    <property type="match status" value="1"/>
</dbReference>
<dbReference type="AlphaFoldDB" id="A0A645H5P5"/>